<accession>A0A0A9FUA6</accession>
<protein>
    <submittedName>
        <fullName evidence="2">Uncharacterized protein</fullName>
    </submittedName>
</protein>
<dbReference type="EMBL" id="GBRH01181466">
    <property type="protein sequence ID" value="JAE16430.1"/>
    <property type="molecule type" value="Transcribed_RNA"/>
</dbReference>
<feature type="region of interest" description="Disordered" evidence="1">
    <location>
        <begin position="1"/>
        <end position="34"/>
    </location>
</feature>
<dbReference type="AlphaFoldDB" id="A0A0A9FUA6"/>
<evidence type="ECO:0000313" key="2">
    <source>
        <dbReference type="EMBL" id="JAE16430.1"/>
    </source>
</evidence>
<sequence>MAPALRCGDAPPPDAQGWSKEEHLPGLAWAVQPT</sequence>
<proteinExistence type="predicted"/>
<name>A0A0A9FUA6_ARUDO</name>
<organism evidence="2">
    <name type="scientific">Arundo donax</name>
    <name type="common">Giant reed</name>
    <name type="synonym">Donax arundinaceus</name>
    <dbReference type="NCBI Taxonomy" id="35708"/>
    <lineage>
        <taxon>Eukaryota</taxon>
        <taxon>Viridiplantae</taxon>
        <taxon>Streptophyta</taxon>
        <taxon>Embryophyta</taxon>
        <taxon>Tracheophyta</taxon>
        <taxon>Spermatophyta</taxon>
        <taxon>Magnoliopsida</taxon>
        <taxon>Liliopsida</taxon>
        <taxon>Poales</taxon>
        <taxon>Poaceae</taxon>
        <taxon>PACMAD clade</taxon>
        <taxon>Arundinoideae</taxon>
        <taxon>Arundineae</taxon>
        <taxon>Arundo</taxon>
    </lineage>
</organism>
<reference evidence="2" key="1">
    <citation type="submission" date="2014-09" db="EMBL/GenBank/DDBJ databases">
        <authorList>
            <person name="Magalhaes I.L.F."/>
            <person name="Oliveira U."/>
            <person name="Santos F.R."/>
            <person name="Vidigal T.H.D.A."/>
            <person name="Brescovit A.D."/>
            <person name="Santos A.J."/>
        </authorList>
    </citation>
    <scope>NUCLEOTIDE SEQUENCE</scope>
    <source>
        <tissue evidence="2">Shoot tissue taken approximately 20 cm above the soil surface</tissue>
    </source>
</reference>
<reference evidence="2" key="2">
    <citation type="journal article" date="2015" name="Data Brief">
        <title>Shoot transcriptome of the giant reed, Arundo donax.</title>
        <authorList>
            <person name="Barrero R.A."/>
            <person name="Guerrero F.D."/>
            <person name="Moolhuijzen P."/>
            <person name="Goolsby J.A."/>
            <person name="Tidwell J."/>
            <person name="Bellgard S.E."/>
            <person name="Bellgard M.I."/>
        </authorList>
    </citation>
    <scope>NUCLEOTIDE SEQUENCE</scope>
    <source>
        <tissue evidence="2">Shoot tissue taken approximately 20 cm above the soil surface</tissue>
    </source>
</reference>
<evidence type="ECO:0000256" key="1">
    <source>
        <dbReference type="SAM" id="MobiDB-lite"/>
    </source>
</evidence>